<dbReference type="Gene3D" id="1.25.40.420">
    <property type="match status" value="1"/>
</dbReference>
<feature type="compositionally biased region" description="Low complexity" evidence="1">
    <location>
        <begin position="27"/>
        <end position="40"/>
    </location>
</feature>
<dbReference type="PANTHER" id="PTHR24410:SF23">
    <property type="entry name" value="BTB DOMAIN-CONTAINING PROTEIN-RELATED"/>
    <property type="match status" value="1"/>
</dbReference>
<dbReference type="EnsemblProtists" id="PYU1_T012084">
    <property type="protein sequence ID" value="PYU1_T012084"/>
    <property type="gene ID" value="PYU1_G012058"/>
</dbReference>
<feature type="domain" description="BTB" evidence="2">
    <location>
        <begin position="142"/>
        <end position="230"/>
    </location>
</feature>
<reference evidence="3" key="3">
    <citation type="submission" date="2015-02" db="UniProtKB">
        <authorList>
            <consortium name="EnsemblProtists"/>
        </authorList>
    </citation>
    <scope>IDENTIFICATION</scope>
    <source>
        <strain evidence="3">DAOM BR144</strain>
    </source>
</reference>
<dbReference type="AlphaFoldDB" id="K3X4D5"/>
<organism evidence="3 4">
    <name type="scientific">Globisporangium ultimum (strain ATCC 200006 / CBS 805.95 / DAOM BR144)</name>
    <name type="common">Pythium ultimum</name>
    <dbReference type="NCBI Taxonomy" id="431595"/>
    <lineage>
        <taxon>Eukaryota</taxon>
        <taxon>Sar</taxon>
        <taxon>Stramenopiles</taxon>
        <taxon>Oomycota</taxon>
        <taxon>Peronosporomycetes</taxon>
        <taxon>Pythiales</taxon>
        <taxon>Pythiaceae</taxon>
        <taxon>Globisporangium</taxon>
    </lineage>
</organism>
<dbReference type="PANTHER" id="PTHR24410">
    <property type="entry name" value="HL07962P-RELATED"/>
    <property type="match status" value="1"/>
</dbReference>
<reference evidence="4" key="2">
    <citation type="submission" date="2010-04" db="EMBL/GenBank/DDBJ databases">
        <authorList>
            <person name="Buell R."/>
            <person name="Hamilton J."/>
            <person name="Hostetler J."/>
        </authorList>
    </citation>
    <scope>NUCLEOTIDE SEQUENCE [LARGE SCALE GENOMIC DNA]</scope>
    <source>
        <strain evidence="4">DAOM:BR144</strain>
    </source>
</reference>
<evidence type="ECO:0000259" key="2">
    <source>
        <dbReference type="PROSITE" id="PS50097"/>
    </source>
</evidence>
<sequence>MRRSSAGSVRFQDDTTPAEHGAVTAQDAADMGAASDSGSSPRFVPIASSPLDTPTMSGEDDDYRSETSSEAPHSRRFARSPSNCSSDANVDDARTPHTVGTRSRKHVTSAYSNHRDLSLRLKRAVANGDEDGGSFGEDMIGADVVLCVKSQRSTTIATGANANSGAMDASVKKFHAHRFMLAASSEPFRAMLTGRMREASQREVDIYGVEPHTVEKMLLFIYTGDVVLDLDNVVGLLIASEMYELAALREICKSFVLYHAHDVFRNPQIVQLPEKLLLEVIEHDELQIREMALLDALVGWGEARVESAGSTPILEILGDVMEHVRFATMSVSDLYGKVRPLVRDGIIQERLLTEALFHHLKWGTPSGRASQRMKPRALAAALRKRKRVSFIQHVSFVEE</sequence>
<dbReference type="Pfam" id="PF00651">
    <property type="entry name" value="BTB"/>
    <property type="match status" value="1"/>
</dbReference>
<dbReference type="HOGENOM" id="CLU_056109_0_0_1"/>
<keyword evidence="4" id="KW-1185">Reference proteome</keyword>
<dbReference type="Gene3D" id="3.30.710.10">
    <property type="entry name" value="Potassium Channel Kv1.1, Chain A"/>
    <property type="match status" value="1"/>
</dbReference>
<evidence type="ECO:0000313" key="3">
    <source>
        <dbReference type="EnsemblProtists" id="PYU1_T012084"/>
    </source>
</evidence>
<dbReference type="PROSITE" id="PS50097">
    <property type="entry name" value="BTB"/>
    <property type="match status" value="1"/>
</dbReference>
<dbReference type="STRING" id="431595.K3X4D5"/>
<dbReference type="InParanoid" id="K3X4D5"/>
<dbReference type="CDD" id="cd14733">
    <property type="entry name" value="BACK"/>
    <property type="match status" value="1"/>
</dbReference>
<proteinExistence type="predicted"/>
<dbReference type="InterPro" id="IPR000210">
    <property type="entry name" value="BTB/POZ_dom"/>
</dbReference>
<name>K3X4D5_GLOUD</name>
<protein>
    <recommendedName>
        <fullName evidence="2">BTB domain-containing protein</fullName>
    </recommendedName>
</protein>
<feature type="region of interest" description="Disordered" evidence="1">
    <location>
        <begin position="1"/>
        <end position="106"/>
    </location>
</feature>
<accession>K3X4D5</accession>
<dbReference type="eggNOG" id="KOG4441">
    <property type="taxonomic scope" value="Eukaryota"/>
</dbReference>
<dbReference type="InterPro" id="IPR011705">
    <property type="entry name" value="BACK"/>
</dbReference>
<dbReference type="SUPFAM" id="SSF54695">
    <property type="entry name" value="POZ domain"/>
    <property type="match status" value="1"/>
</dbReference>
<dbReference type="SMART" id="SM00875">
    <property type="entry name" value="BACK"/>
    <property type="match status" value="1"/>
</dbReference>
<dbReference type="VEuPathDB" id="FungiDB:PYU1_G012058"/>
<evidence type="ECO:0000313" key="4">
    <source>
        <dbReference type="Proteomes" id="UP000019132"/>
    </source>
</evidence>
<dbReference type="Proteomes" id="UP000019132">
    <property type="component" value="Unassembled WGS sequence"/>
</dbReference>
<reference evidence="4" key="1">
    <citation type="journal article" date="2010" name="Genome Biol.">
        <title>Genome sequence of the necrotrophic plant pathogen Pythium ultimum reveals original pathogenicity mechanisms and effector repertoire.</title>
        <authorList>
            <person name="Levesque C.A."/>
            <person name="Brouwer H."/>
            <person name="Cano L."/>
            <person name="Hamilton J.P."/>
            <person name="Holt C."/>
            <person name="Huitema E."/>
            <person name="Raffaele S."/>
            <person name="Robideau G.P."/>
            <person name="Thines M."/>
            <person name="Win J."/>
            <person name="Zerillo M.M."/>
            <person name="Beakes G.W."/>
            <person name="Boore J.L."/>
            <person name="Busam D."/>
            <person name="Dumas B."/>
            <person name="Ferriera S."/>
            <person name="Fuerstenberg S.I."/>
            <person name="Gachon C.M."/>
            <person name="Gaulin E."/>
            <person name="Govers F."/>
            <person name="Grenville-Briggs L."/>
            <person name="Horner N."/>
            <person name="Hostetler J."/>
            <person name="Jiang R.H."/>
            <person name="Johnson J."/>
            <person name="Krajaejun T."/>
            <person name="Lin H."/>
            <person name="Meijer H.J."/>
            <person name="Moore B."/>
            <person name="Morris P."/>
            <person name="Phuntmart V."/>
            <person name="Puiu D."/>
            <person name="Shetty J."/>
            <person name="Stajich J.E."/>
            <person name="Tripathy S."/>
            <person name="Wawra S."/>
            <person name="van West P."/>
            <person name="Whitty B.R."/>
            <person name="Coutinho P.M."/>
            <person name="Henrissat B."/>
            <person name="Martin F."/>
            <person name="Thomas P.D."/>
            <person name="Tyler B.M."/>
            <person name="De Vries R.P."/>
            <person name="Kamoun S."/>
            <person name="Yandell M."/>
            <person name="Tisserat N."/>
            <person name="Buell C.R."/>
        </authorList>
    </citation>
    <scope>NUCLEOTIDE SEQUENCE</scope>
    <source>
        <strain evidence="4">DAOM:BR144</strain>
    </source>
</reference>
<dbReference type="SMART" id="SM00225">
    <property type="entry name" value="BTB"/>
    <property type="match status" value="1"/>
</dbReference>
<dbReference type="InterPro" id="IPR011333">
    <property type="entry name" value="SKP1/BTB/POZ_sf"/>
</dbReference>
<dbReference type="InterPro" id="IPR051481">
    <property type="entry name" value="BTB-POZ/Galectin-3-binding"/>
</dbReference>
<dbReference type="EMBL" id="GL376621">
    <property type="status" value="NOT_ANNOTATED_CDS"/>
    <property type="molecule type" value="Genomic_DNA"/>
</dbReference>
<dbReference type="OMA" id="FHAHRFI"/>
<evidence type="ECO:0000256" key="1">
    <source>
        <dbReference type="SAM" id="MobiDB-lite"/>
    </source>
</evidence>